<name>A0A0K1EIN0_CHOCO</name>
<dbReference type="STRING" id="52.CMC5_048710"/>
<dbReference type="KEGG" id="ccro:CMC5_048710"/>
<sequence length="281" mass="30218">MLDSTRIPLLLSFVLPLAACGGGNGDAHADPLANVYGDGERLPQVLGQPSWLDPDDQDSARCSYPSDRPVRVTGVAVVAIDRYDETSQGATGNYYVQDTYAQANHEPVEGDPVPGFGMTVFNPSFSPPDLRLAEGDVVDVTGVMMEFAGPVTGRFPFCRTLPEIGGTMSFRFENAHVESTTVPLTALRGYESARPYIGMLVRLENVEIAGNPSESSGRYSAAINMGQGVEASDIVRISNELYDLKGQGPALQGSSFRAVTGVLTYFYGFRIAPRSPADFEF</sequence>
<accession>A0A0K1EIN0</accession>
<evidence type="ECO:0000313" key="1">
    <source>
        <dbReference type="EMBL" id="AKT40715.1"/>
    </source>
</evidence>
<keyword evidence="2" id="KW-1185">Reference proteome</keyword>
<dbReference type="Proteomes" id="UP000067626">
    <property type="component" value="Chromosome"/>
</dbReference>
<dbReference type="EMBL" id="CP012159">
    <property type="protein sequence ID" value="AKT40715.1"/>
    <property type="molecule type" value="Genomic_DNA"/>
</dbReference>
<evidence type="ECO:0000313" key="2">
    <source>
        <dbReference type="Proteomes" id="UP000067626"/>
    </source>
</evidence>
<reference evidence="1 2" key="1">
    <citation type="submission" date="2015-07" db="EMBL/GenBank/DDBJ databases">
        <title>Genome analysis of myxobacterium Chondromyces crocatus Cm c5 reveals a high potential for natural compound synthesis and the genetic basis for the loss of fruiting body formation.</title>
        <authorList>
            <person name="Zaburannyi N."/>
            <person name="Bunk B."/>
            <person name="Maier J."/>
            <person name="Overmann J."/>
            <person name="Mueller R."/>
        </authorList>
    </citation>
    <scope>NUCLEOTIDE SEQUENCE [LARGE SCALE GENOMIC DNA]</scope>
    <source>
        <strain evidence="1 2">Cm c5</strain>
    </source>
</reference>
<proteinExistence type="predicted"/>
<dbReference type="RefSeq" id="WP_050432608.1">
    <property type="nucleotide sequence ID" value="NZ_CP012159.1"/>
</dbReference>
<dbReference type="AlphaFoldDB" id="A0A0K1EIN0"/>
<dbReference type="OrthoDB" id="5495071at2"/>
<organism evidence="1 2">
    <name type="scientific">Chondromyces crocatus</name>
    <dbReference type="NCBI Taxonomy" id="52"/>
    <lineage>
        <taxon>Bacteria</taxon>
        <taxon>Pseudomonadati</taxon>
        <taxon>Myxococcota</taxon>
        <taxon>Polyangia</taxon>
        <taxon>Polyangiales</taxon>
        <taxon>Polyangiaceae</taxon>
        <taxon>Chondromyces</taxon>
    </lineage>
</organism>
<gene>
    <name evidence="1" type="ORF">CMC5_048710</name>
</gene>
<protein>
    <submittedName>
        <fullName evidence="1">Uncharacterized protein</fullName>
    </submittedName>
</protein>